<dbReference type="Pfam" id="PF00378">
    <property type="entry name" value="ECH_1"/>
    <property type="match status" value="1"/>
</dbReference>
<comment type="caution">
    <text evidence="8">The sequence shown here is derived from an EMBL/GenBank/DDBJ whole genome shotgun (WGS) entry which is preliminary data.</text>
</comment>
<dbReference type="Gene3D" id="3.90.226.10">
    <property type="entry name" value="2-enoyl-CoA Hydratase, Chain A, domain 1"/>
    <property type="match status" value="1"/>
</dbReference>
<dbReference type="GO" id="GO:0016829">
    <property type="term" value="F:lyase activity"/>
    <property type="evidence" value="ECO:0007669"/>
    <property type="project" value="UniProtKB-KW"/>
</dbReference>
<name>A0AAJ0FI12_9PEZI</name>
<dbReference type="GeneID" id="85308193"/>
<dbReference type="GO" id="GO:0016853">
    <property type="term" value="F:isomerase activity"/>
    <property type="evidence" value="ECO:0007669"/>
    <property type="project" value="UniProtKB-KW"/>
</dbReference>
<evidence type="ECO:0000256" key="7">
    <source>
        <dbReference type="RuleBase" id="RU003707"/>
    </source>
</evidence>
<evidence type="ECO:0000313" key="8">
    <source>
        <dbReference type="EMBL" id="KAK1762794.1"/>
    </source>
</evidence>
<dbReference type="SUPFAM" id="SSF52096">
    <property type="entry name" value="ClpP/crotonase"/>
    <property type="match status" value="1"/>
</dbReference>
<evidence type="ECO:0000256" key="3">
    <source>
        <dbReference type="ARBA" id="ARBA00005254"/>
    </source>
</evidence>
<comment type="pathway">
    <text evidence="2">Siderophore biosynthesis.</text>
</comment>
<comment type="subcellular location">
    <subcellularLocation>
        <location evidence="1">Peroxisome</location>
    </subcellularLocation>
</comment>
<dbReference type="RefSeq" id="XP_060279007.1">
    <property type="nucleotide sequence ID" value="XM_060425006.1"/>
</dbReference>
<gene>
    <name evidence="8" type="ORF">QBC33DRAFT_460704</name>
</gene>
<dbReference type="GO" id="GO:0006635">
    <property type="term" value="P:fatty acid beta-oxidation"/>
    <property type="evidence" value="ECO:0007669"/>
    <property type="project" value="TreeGrafter"/>
</dbReference>
<dbReference type="PROSITE" id="PS00166">
    <property type="entry name" value="ENOYL_COA_HYDRATASE"/>
    <property type="match status" value="1"/>
</dbReference>
<keyword evidence="9" id="KW-1185">Reference proteome</keyword>
<dbReference type="FunFam" id="3.90.226.10:FF:000074">
    <property type="entry name" value="Enoyl-CoA hydratase (AFU_orthologue AFUA_2G10650)"/>
    <property type="match status" value="1"/>
</dbReference>
<evidence type="ECO:0000256" key="4">
    <source>
        <dbReference type="ARBA" id="ARBA00023140"/>
    </source>
</evidence>
<sequence>MADNTAFASPPPGCPSFELSFPAPFVLLVTINREAAMNSIPMAGHWEGDALWKWFDREPQLRVAVVTGKGKKAFCAGADLMEQRQKKADGAATNQTLPSGGFMGLSRRVGKKPVIAAVNGYALGGGFEIALNCDLVIASPTAQLGLPEVKRGLYAGAGGLPRVVRTFGMQLAGEMALAGRTFSAAELKQYGALRVASSPESLISEALQLAGELASMSPDAIIVSRAGLREAWETGSVERAAQLTDEKYNAALLAGDNVRIGLEAFAKKQKPVWVPSQL</sequence>
<dbReference type="InterPro" id="IPR001753">
    <property type="entry name" value="Enoyl-CoA_hydra/iso"/>
</dbReference>
<dbReference type="PANTHER" id="PTHR11941">
    <property type="entry name" value="ENOYL-COA HYDRATASE-RELATED"/>
    <property type="match status" value="1"/>
</dbReference>
<organism evidence="8 9">
    <name type="scientific">Phialemonium atrogriseum</name>
    <dbReference type="NCBI Taxonomy" id="1093897"/>
    <lineage>
        <taxon>Eukaryota</taxon>
        <taxon>Fungi</taxon>
        <taxon>Dikarya</taxon>
        <taxon>Ascomycota</taxon>
        <taxon>Pezizomycotina</taxon>
        <taxon>Sordariomycetes</taxon>
        <taxon>Sordariomycetidae</taxon>
        <taxon>Cephalothecales</taxon>
        <taxon>Cephalothecaceae</taxon>
        <taxon>Phialemonium</taxon>
    </lineage>
</organism>
<proteinExistence type="inferred from homology"/>
<reference evidence="8" key="1">
    <citation type="submission" date="2023-06" db="EMBL/GenBank/DDBJ databases">
        <title>Genome-scale phylogeny and comparative genomics of the fungal order Sordariales.</title>
        <authorList>
            <consortium name="Lawrence Berkeley National Laboratory"/>
            <person name="Hensen N."/>
            <person name="Bonometti L."/>
            <person name="Westerberg I."/>
            <person name="Brannstrom I.O."/>
            <person name="Guillou S."/>
            <person name="Cros-Aarteil S."/>
            <person name="Calhoun S."/>
            <person name="Haridas S."/>
            <person name="Kuo A."/>
            <person name="Mondo S."/>
            <person name="Pangilinan J."/>
            <person name="Riley R."/>
            <person name="Labutti K."/>
            <person name="Andreopoulos B."/>
            <person name="Lipzen A."/>
            <person name="Chen C."/>
            <person name="Yanf M."/>
            <person name="Daum C."/>
            <person name="Ng V."/>
            <person name="Clum A."/>
            <person name="Steindorff A."/>
            <person name="Ohm R."/>
            <person name="Martin F."/>
            <person name="Silar P."/>
            <person name="Natvig D."/>
            <person name="Lalanne C."/>
            <person name="Gautier V."/>
            <person name="Ament-Velasquez S.L."/>
            <person name="Kruys A."/>
            <person name="Hutchinson M.I."/>
            <person name="Powell A.J."/>
            <person name="Barry K."/>
            <person name="Miller A.N."/>
            <person name="Grigoriev I.V."/>
            <person name="Debuchy R."/>
            <person name="Gladieux P."/>
            <person name="Thoren M.H."/>
            <person name="Johannesson H."/>
        </authorList>
    </citation>
    <scope>NUCLEOTIDE SEQUENCE</scope>
    <source>
        <strain evidence="8">8032-3</strain>
    </source>
</reference>
<dbReference type="Proteomes" id="UP001244011">
    <property type="component" value="Unassembled WGS sequence"/>
</dbReference>
<evidence type="ECO:0000313" key="9">
    <source>
        <dbReference type="Proteomes" id="UP001244011"/>
    </source>
</evidence>
<dbReference type="CDD" id="cd06558">
    <property type="entry name" value="crotonase-like"/>
    <property type="match status" value="1"/>
</dbReference>
<dbReference type="GO" id="GO:0005777">
    <property type="term" value="C:peroxisome"/>
    <property type="evidence" value="ECO:0007669"/>
    <property type="project" value="UniProtKB-SubCell"/>
</dbReference>
<evidence type="ECO:0000256" key="6">
    <source>
        <dbReference type="ARBA" id="ARBA00023239"/>
    </source>
</evidence>
<protein>
    <submittedName>
        <fullName evidence="8">Crotonase, core</fullName>
    </submittedName>
</protein>
<keyword evidence="4" id="KW-0576">Peroxisome</keyword>
<dbReference type="GO" id="GO:0005739">
    <property type="term" value="C:mitochondrion"/>
    <property type="evidence" value="ECO:0007669"/>
    <property type="project" value="TreeGrafter"/>
</dbReference>
<keyword evidence="6" id="KW-0456">Lyase</keyword>
<evidence type="ECO:0000256" key="2">
    <source>
        <dbReference type="ARBA" id="ARBA00004924"/>
    </source>
</evidence>
<dbReference type="InterPro" id="IPR018376">
    <property type="entry name" value="Enoyl-CoA_hyd/isom_CS"/>
</dbReference>
<dbReference type="InterPro" id="IPR029045">
    <property type="entry name" value="ClpP/crotonase-like_dom_sf"/>
</dbReference>
<evidence type="ECO:0000256" key="1">
    <source>
        <dbReference type="ARBA" id="ARBA00004275"/>
    </source>
</evidence>
<comment type="similarity">
    <text evidence="3 7">Belongs to the enoyl-CoA hydratase/isomerase family.</text>
</comment>
<evidence type="ECO:0000256" key="5">
    <source>
        <dbReference type="ARBA" id="ARBA00023235"/>
    </source>
</evidence>
<dbReference type="AlphaFoldDB" id="A0AAJ0FI12"/>
<keyword evidence="5" id="KW-0413">Isomerase</keyword>
<dbReference type="EMBL" id="MU839033">
    <property type="protein sequence ID" value="KAK1762794.1"/>
    <property type="molecule type" value="Genomic_DNA"/>
</dbReference>
<dbReference type="PANTHER" id="PTHR11941:SF68">
    <property type="entry name" value="CARNITINYL-COA DEHYDRATASE"/>
    <property type="match status" value="1"/>
</dbReference>
<accession>A0AAJ0FI12</accession>